<organism evidence="3 4">
    <name type="scientific">Zasmidium cellare</name>
    <name type="common">Wine cellar mold</name>
    <name type="synonym">Racodium cellare</name>
    <dbReference type="NCBI Taxonomy" id="395010"/>
    <lineage>
        <taxon>Eukaryota</taxon>
        <taxon>Fungi</taxon>
        <taxon>Dikarya</taxon>
        <taxon>Ascomycota</taxon>
        <taxon>Pezizomycotina</taxon>
        <taxon>Dothideomycetes</taxon>
        <taxon>Dothideomycetidae</taxon>
        <taxon>Mycosphaerellales</taxon>
        <taxon>Mycosphaerellaceae</taxon>
        <taxon>Zasmidium</taxon>
    </lineage>
</organism>
<dbReference type="SUPFAM" id="SSF53335">
    <property type="entry name" value="S-adenosyl-L-methionine-dependent methyltransferases"/>
    <property type="match status" value="1"/>
</dbReference>
<evidence type="ECO:0000313" key="4">
    <source>
        <dbReference type="Proteomes" id="UP001305779"/>
    </source>
</evidence>
<name>A0ABR0EY18_ZASCE</name>
<proteinExistence type="predicted"/>
<dbReference type="InterPro" id="IPR029063">
    <property type="entry name" value="SAM-dependent_MTases_sf"/>
</dbReference>
<dbReference type="Proteomes" id="UP001305779">
    <property type="component" value="Unassembled WGS sequence"/>
</dbReference>
<evidence type="ECO:0000259" key="2">
    <source>
        <dbReference type="Pfam" id="PF13847"/>
    </source>
</evidence>
<reference evidence="3 4" key="1">
    <citation type="journal article" date="2023" name="G3 (Bethesda)">
        <title>A chromosome-level genome assembly of Zasmidium syzygii isolated from banana leaves.</title>
        <authorList>
            <person name="van Westerhoven A.C."/>
            <person name="Mehrabi R."/>
            <person name="Talebi R."/>
            <person name="Steentjes M.B.F."/>
            <person name="Corcolon B."/>
            <person name="Chong P.A."/>
            <person name="Kema G.H.J."/>
            <person name="Seidl M.F."/>
        </authorList>
    </citation>
    <scope>NUCLEOTIDE SEQUENCE [LARGE SCALE GENOMIC DNA]</scope>
    <source>
        <strain evidence="3 4">P124</strain>
    </source>
</reference>
<feature type="domain" description="Methyltransferase" evidence="2">
    <location>
        <begin position="37"/>
        <end position="179"/>
    </location>
</feature>
<accession>A0ABR0EY18</accession>
<dbReference type="InterPro" id="IPR025714">
    <property type="entry name" value="Methyltranfer_dom"/>
</dbReference>
<dbReference type="EMBL" id="JAXOVC010000002">
    <property type="protein sequence ID" value="KAK4505978.1"/>
    <property type="molecule type" value="Genomic_DNA"/>
</dbReference>
<evidence type="ECO:0000313" key="3">
    <source>
        <dbReference type="EMBL" id="KAK4505978.1"/>
    </source>
</evidence>
<protein>
    <recommendedName>
        <fullName evidence="2">Methyltransferase domain-containing protein</fullName>
    </recommendedName>
</protein>
<keyword evidence="4" id="KW-1185">Reference proteome</keyword>
<gene>
    <name evidence="3" type="ORF">PRZ48_003943</name>
</gene>
<dbReference type="CDD" id="cd02440">
    <property type="entry name" value="AdoMet_MTases"/>
    <property type="match status" value="1"/>
</dbReference>
<comment type="caution">
    <text evidence="3">The sequence shown here is derived from an EMBL/GenBank/DDBJ whole genome shotgun (WGS) entry which is preliminary data.</text>
</comment>
<evidence type="ECO:0000256" key="1">
    <source>
        <dbReference type="SAM" id="MobiDB-lite"/>
    </source>
</evidence>
<sequence length="243" mass="27300">MRKMGPMYKEKWVQGLIQQLKDFVASNPAWLGLDVGKEQRVLDYACGNGTISEGLALVCSKTTFHGIDILSAQVTRFNDASAQLLGDDSHRMVAVHGDFFNPSATIESPEWYGFDTAITSMALHHFTNPVEMLRILARRVRTGGTVVVADWLKDVPLPPRQSSDEGERKKRKPYHPVQNADPEDMETIHGHRIWMGFTEESIKESMRIAGLKDCEVRLHPGVSKMPAELRGDQQIFYAKGYVS</sequence>
<dbReference type="Pfam" id="PF13847">
    <property type="entry name" value="Methyltransf_31"/>
    <property type="match status" value="1"/>
</dbReference>
<feature type="region of interest" description="Disordered" evidence="1">
    <location>
        <begin position="157"/>
        <end position="185"/>
    </location>
</feature>
<dbReference type="Gene3D" id="3.40.50.150">
    <property type="entry name" value="Vaccinia Virus protein VP39"/>
    <property type="match status" value="1"/>
</dbReference>